<evidence type="ECO:0000313" key="17">
    <source>
        <dbReference type="Proteomes" id="UP000284598"/>
    </source>
</evidence>
<comment type="function">
    <text evidence="10">Involved in unsaturated fatty acids biosynthesis. Catalyzes the dehydration of short chain beta-hydroxyacyl-ACPs and long chain saturated and unsaturated beta-hydroxyacyl-ACPs.</text>
</comment>
<comment type="subcellular location">
    <subcellularLocation>
        <location evidence="2">Cytoplasm</location>
    </subcellularLocation>
</comment>
<dbReference type="Proteomes" id="UP000285740">
    <property type="component" value="Unassembled WGS sequence"/>
</dbReference>
<dbReference type="GeneID" id="66466332"/>
<keyword evidence="8" id="KW-0443">Lipid metabolism</keyword>
<evidence type="ECO:0000313" key="11">
    <source>
        <dbReference type="EMBL" id="RHA20010.1"/>
    </source>
</evidence>
<evidence type="ECO:0000313" key="14">
    <source>
        <dbReference type="EMBL" id="RHF89652.1"/>
    </source>
</evidence>
<dbReference type="GO" id="GO:0016020">
    <property type="term" value="C:membrane"/>
    <property type="evidence" value="ECO:0007669"/>
    <property type="project" value="GOC"/>
</dbReference>
<dbReference type="GO" id="GO:0005737">
    <property type="term" value="C:cytoplasm"/>
    <property type="evidence" value="ECO:0007669"/>
    <property type="project" value="UniProtKB-SubCell"/>
</dbReference>
<dbReference type="AlphaFoldDB" id="A0A413RBN4"/>
<evidence type="ECO:0000256" key="5">
    <source>
        <dbReference type="ARBA" id="ARBA00022490"/>
    </source>
</evidence>
<dbReference type="InterPro" id="IPR013114">
    <property type="entry name" value="FabA_FabZ"/>
</dbReference>
<evidence type="ECO:0000256" key="4">
    <source>
        <dbReference type="ARBA" id="ARBA00013167"/>
    </source>
</evidence>
<evidence type="ECO:0000256" key="3">
    <source>
        <dbReference type="ARBA" id="ARBA00009174"/>
    </source>
</evidence>
<dbReference type="PANTHER" id="PTHR30272">
    <property type="entry name" value="3-HYDROXYACYL-[ACYL-CARRIER-PROTEIN] DEHYDRATASE"/>
    <property type="match status" value="1"/>
</dbReference>
<dbReference type="Gene3D" id="3.10.129.10">
    <property type="entry name" value="Hotdog Thioesterase"/>
    <property type="match status" value="1"/>
</dbReference>
<comment type="similarity">
    <text evidence="3">Belongs to the thioester dehydratase family. FabZ subfamily.</text>
</comment>
<evidence type="ECO:0000256" key="2">
    <source>
        <dbReference type="ARBA" id="ARBA00004496"/>
    </source>
</evidence>
<reference evidence="16 17" key="1">
    <citation type="submission" date="2018-08" db="EMBL/GenBank/DDBJ databases">
        <title>A genome reference for cultivated species of the human gut microbiota.</title>
        <authorList>
            <person name="Zou Y."/>
            <person name="Xue W."/>
            <person name="Luo G."/>
        </authorList>
    </citation>
    <scope>NUCLEOTIDE SEQUENCE [LARGE SCALE GENOMIC DNA]</scope>
    <source>
        <strain evidence="15 16">AF37-4</strain>
        <strain evidence="14 20">AM23-22</strain>
        <strain evidence="13 19">AM42-30</strain>
        <strain evidence="12 17">AM43-2</strain>
        <strain evidence="11 18">AM44-11BH</strain>
    </source>
</reference>
<dbReference type="EMBL" id="QSFD01000002">
    <property type="protein sequence ID" value="RHA20010.1"/>
    <property type="molecule type" value="Genomic_DNA"/>
</dbReference>
<evidence type="ECO:0000256" key="8">
    <source>
        <dbReference type="ARBA" id="ARBA00023098"/>
    </source>
</evidence>
<dbReference type="Proteomes" id="UP000284598">
    <property type="component" value="Unassembled WGS sequence"/>
</dbReference>
<evidence type="ECO:0000313" key="15">
    <source>
        <dbReference type="EMBL" id="RHL47231.1"/>
    </source>
</evidence>
<dbReference type="GO" id="GO:0009245">
    <property type="term" value="P:lipid A biosynthetic process"/>
    <property type="evidence" value="ECO:0007669"/>
    <property type="project" value="UniProtKB-KW"/>
</dbReference>
<keyword evidence="7" id="KW-0441">Lipid A biosynthesis</keyword>
<evidence type="ECO:0000313" key="13">
    <source>
        <dbReference type="EMBL" id="RHA79281.1"/>
    </source>
</evidence>
<dbReference type="EMBL" id="QROT01000002">
    <property type="protein sequence ID" value="RHL47231.1"/>
    <property type="molecule type" value="Genomic_DNA"/>
</dbReference>
<evidence type="ECO:0000313" key="20">
    <source>
        <dbReference type="Proteomes" id="UP000286186"/>
    </source>
</evidence>
<sequence length="140" mass="15399">MLGIKEIEEIIPHRHPFLLIDYIEDYKPGEYAVGYKCVTFREDFFRGHFPQEPVMPGVLTIEALAQVGAVAILSQEGFKGKTAFFGGINKCRFKGKVVPGDKLKLETKIIKQKGPMGIGQAIASVDGKVVAKAELTFMVG</sequence>
<protein>
    <recommendedName>
        <fullName evidence="4">3-hydroxyacyl-[acyl-carrier-protein] dehydratase</fullName>
        <ecNumber evidence="4">4.2.1.59</ecNumber>
    </recommendedName>
</protein>
<evidence type="ECO:0000256" key="10">
    <source>
        <dbReference type="ARBA" id="ARBA00025049"/>
    </source>
</evidence>
<dbReference type="Pfam" id="PF07977">
    <property type="entry name" value="FabA"/>
    <property type="match status" value="1"/>
</dbReference>
<evidence type="ECO:0000256" key="7">
    <source>
        <dbReference type="ARBA" id="ARBA00022556"/>
    </source>
</evidence>
<evidence type="ECO:0000313" key="19">
    <source>
        <dbReference type="Proteomes" id="UP000285740"/>
    </source>
</evidence>
<organism evidence="11 18">
    <name type="scientific">Eubacterium ventriosum</name>
    <dbReference type="NCBI Taxonomy" id="39496"/>
    <lineage>
        <taxon>Bacteria</taxon>
        <taxon>Bacillati</taxon>
        <taxon>Bacillota</taxon>
        <taxon>Clostridia</taxon>
        <taxon>Eubacteriales</taxon>
        <taxon>Eubacteriaceae</taxon>
        <taxon>Eubacterium</taxon>
    </lineage>
</organism>
<keyword evidence="18" id="KW-1185">Reference proteome</keyword>
<dbReference type="FunFam" id="3.10.129.10:FF:000001">
    <property type="entry name" value="3-hydroxyacyl-[acyl-carrier-protein] dehydratase FabZ"/>
    <property type="match status" value="1"/>
</dbReference>
<dbReference type="Proteomes" id="UP000284779">
    <property type="component" value="Unassembled WGS sequence"/>
</dbReference>
<dbReference type="Proteomes" id="UP000283314">
    <property type="component" value="Unassembled WGS sequence"/>
</dbReference>
<proteinExistence type="inferred from homology"/>
<dbReference type="PANTHER" id="PTHR30272:SF1">
    <property type="entry name" value="3-HYDROXYACYL-[ACYL-CARRIER-PROTEIN] DEHYDRATASE"/>
    <property type="match status" value="1"/>
</dbReference>
<keyword evidence="6" id="KW-0444">Lipid biosynthesis</keyword>
<keyword evidence="9 11" id="KW-0456">Lyase</keyword>
<dbReference type="EMBL" id="QSFV01000029">
    <property type="protein sequence ID" value="RHA79281.1"/>
    <property type="molecule type" value="Genomic_DNA"/>
</dbReference>
<comment type="caution">
    <text evidence="11">The sequence shown here is derived from an EMBL/GenBank/DDBJ whole genome shotgun (WGS) entry which is preliminary data.</text>
</comment>
<name>A0A413RBN4_9FIRM</name>
<dbReference type="NCBIfam" id="NF000582">
    <property type="entry name" value="PRK00006.1"/>
    <property type="match status" value="1"/>
</dbReference>
<dbReference type="Proteomes" id="UP000286186">
    <property type="component" value="Unassembled WGS sequence"/>
</dbReference>
<dbReference type="InterPro" id="IPR010084">
    <property type="entry name" value="FabZ"/>
</dbReference>
<dbReference type="InterPro" id="IPR029069">
    <property type="entry name" value="HotDog_dom_sf"/>
</dbReference>
<evidence type="ECO:0000313" key="16">
    <source>
        <dbReference type="Proteomes" id="UP000283314"/>
    </source>
</evidence>
<dbReference type="RefSeq" id="WP_005360566.1">
    <property type="nucleotide sequence ID" value="NZ_CABJDQ010000002.1"/>
</dbReference>
<evidence type="ECO:0000256" key="6">
    <source>
        <dbReference type="ARBA" id="ARBA00022516"/>
    </source>
</evidence>
<gene>
    <name evidence="11" type="primary">fabZ</name>
    <name evidence="15" type="ORF">DW018_03685</name>
    <name evidence="14" type="ORF">DW652_04040</name>
    <name evidence="13" type="ORF">DW918_08535</name>
    <name evidence="12" type="ORF">DW929_00320</name>
    <name evidence="11" type="ORF">DW944_02360</name>
</gene>
<keyword evidence="5" id="KW-0963">Cytoplasm</keyword>
<dbReference type="EMBL" id="QSFO01000001">
    <property type="protein sequence ID" value="RHA57319.1"/>
    <property type="molecule type" value="Genomic_DNA"/>
</dbReference>
<dbReference type="GO" id="GO:0019171">
    <property type="term" value="F:(3R)-hydroxyacyl-[acyl-carrier-protein] dehydratase activity"/>
    <property type="evidence" value="ECO:0007669"/>
    <property type="project" value="UniProtKB-EC"/>
</dbReference>
<dbReference type="EMBL" id="QRHR01000003">
    <property type="protein sequence ID" value="RHF89652.1"/>
    <property type="molecule type" value="Genomic_DNA"/>
</dbReference>
<evidence type="ECO:0000313" key="18">
    <source>
        <dbReference type="Proteomes" id="UP000284779"/>
    </source>
</evidence>
<dbReference type="CDD" id="cd01288">
    <property type="entry name" value="FabZ"/>
    <property type="match status" value="1"/>
</dbReference>
<dbReference type="SUPFAM" id="SSF54637">
    <property type="entry name" value="Thioesterase/thiol ester dehydrase-isomerase"/>
    <property type="match status" value="1"/>
</dbReference>
<dbReference type="NCBIfam" id="TIGR01750">
    <property type="entry name" value="fabZ"/>
    <property type="match status" value="1"/>
</dbReference>
<evidence type="ECO:0000256" key="9">
    <source>
        <dbReference type="ARBA" id="ARBA00023239"/>
    </source>
</evidence>
<evidence type="ECO:0000313" key="12">
    <source>
        <dbReference type="EMBL" id="RHA57319.1"/>
    </source>
</evidence>
<dbReference type="EC" id="4.2.1.59" evidence="4"/>
<evidence type="ECO:0000256" key="1">
    <source>
        <dbReference type="ARBA" id="ARBA00001055"/>
    </source>
</evidence>
<comment type="catalytic activity">
    <reaction evidence="1">
        <text>a (3R)-hydroxyacyl-[ACP] = a (2E)-enoyl-[ACP] + H2O</text>
        <dbReference type="Rhea" id="RHEA:13097"/>
        <dbReference type="Rhea" id="RHEA-COMP:9925"/>
        <dbReference type="Rhea" id="RHEA-COMP:9945"/>
        <dbReference type="ChEBI" id="CHEBI:15377"/>
        <dbReference type="ChEBI" id="CHEBI:78784"/>
        <dbReference type="ChEBI" id="CHEBI:78827"/>
        <dbReference type="EC" id="4.2.1.59"/>
    </reaction>
</comment>
<accession>A0A413RBN4</accession>
<dbReference type="GO" id="GO:0006633">
    <property type="term" value="P:fatty acid biosynthetic process"/>
    <property type="evidence" value="ECO:0007669"/>
    <property type="project" value="InterPro"/>
</dbReference>